<evidence type="ECO:0000256" key="1">
    <source>
        <dbReference type="ARBA" id="ARBA00001947"/>
    </source>
</evidence>
<comment type="cofactor">
    <cofactor evidence="1">
        <name>Zn(2+)</name>
        <dbReference type="ChEBI" id="CHEBI:29105"/>
    </cofactor>
</comment>
<dbReference type="PANTHER" id="PTHR42978:SF2">
    <property type="entry name" value="102 KBASES UNSTABLE REGION: FROM 1 TO 119443"/>
    <property type="match status" value="1"/>
</dbReference>
<dbReference type="AlphaFoldDB" id="A0A3E2H337"/>
<dbReference type="SMART" id="SM00849">
    <property type="entry name" value="Lactamase_B"/>
    <property type="match status" value="1"/>
</dbReference>
<feature type="non-terminal residue" evidence="7">
    <location>
        <position position="700"/>
    </location>
</feature>
<comment type="similarity">
    <text evidence="2">Belongs to the metallo-beta-lactamase superfamily.</text>
</comment>
<accession>A0A3E2H337</accession>
<name>A0A3E2H337_SCYLI</name>
<evidence type="ECO:0000256" key="5">
    <source>
        <dbReference type="ARBA" id="ARBA00022833"/>
    </source>
</evidence>
<keyword evidence="3" id="KW-0479">Metal-binding</keyword>
<dbReference type="SUPFAM" id="SSF53474">
    <property type="entry name" value="alpha/beta-Hydrolases"/>
    <property type="match status" value="1"/>
</dbReference>
<dbReference type="STRING" id="5539.A0A3E2H337"/>
<proteinExistence type="inferred from homology"/>
<dbReference type="InterPro" id="IPR001279">
    <property type="entry name" value="Metallo-B-lactamas"/>
</dbReference>
<dbReference type="EMBL" id="NCSJ02000190">
    <property type="protein sequence ID" value="RFU27779.1"/>
    <property type="molecule type" value="Genomic_DNA"/>
</dbReference>
<dbReference type="SUPFAM" id="SSF56281">
    <property type="entry name" value="Metallo-hydrolase/oxidoreductase"/>
    <property type="match status" value="1"/>
</dbReference>
<dbReference type="CDD" id="cd07729">
    <property type="entry name" value="AHL_lactonase_MBL-fold"/>
    <property type="match status" value="1"/>
</dbReference>
<evidence type="ECO:0000256" key="3">
    <source>
        <dbReference type="ARBA" id="ARBA00022723"/>
    </source>
</evidence>
<dbReference type="InterPro" id="IPR036866">
    <property type="entry name" value="RibonucZ/Hydroxyglut_hydro"/>
</dbReference>
<organism evidence="7 8">
    <name type="scientific">Scytalidium lignicola</name>
    <name type="common">Hyphomycete</name>
    <dbReference type="NCBI Taxonomy" id="5539"/>
    <lineage>
        <taxon>Eukaryota</taxon>
        <taxon>Fungi</taxon>
        <taxon>Dikarya</taxon>
        <taxon>Ascomycota</taxon>
        <taxon>Pezizomycotina</taxon>
        <taxon>Leotiomycetes</taxon>
        <taxon>Leotiomycetes incertae sedis</taxon>
        <taxon>Scytalidium</taxon>
    </lineage>
</organism>
<dbReference type="InterPro" id="IPR029058">
    <property type="entry name" value="AB_hydrolase_fold"/>
</dbReference>
<protein>
    <recommendedName>
        <fullName evidence="6">Metallo-beta-lactamase domain-containing protein</fullName>
    </recommendedName>
</protein>
<reference evidence="7 8" key="1">
    <citation type="submission" date="2018-05" db="EMBL/GenBank/DDBJ databases">
        <title>Draft genome sequence of Scytalidium lignicola DSM 105466, a ubiquitous saprotrophic fungus.</title>
        <authorList>
            <person name="Buettner E."/>
            <person name="Gebauer A.M."/>
            <person name="Hofrichter M."/>
            <person name="Liers C."/>
            <person name="Kellner H."/>
        </authorList>
    </citation>
    <scope>NUCLEOTIDE SEQUENCE [LARGE SCALE GENOMIC DNA]</scope>
    <source>
        <strain evidence="7 8">DSM 105466</strain>
    </source>
</reference>
<gene>
    <name evidence="7" type="ORF">B7463_g8553</name>
</gene>
<dbReference type="Pfam" id="PF00753">
    <property type="entry name" value="Lactamase_B"/>
    <property type="match status" value="1"/>
</dbReference>
<dbReference type="InterPro" id="IPR051013">
    <property type="entry name" value="MBL_superfamily_lactonases"/>
</dbReference>
<keyword evidence="4" id="KW-0378">Hydrolase</keyword>
<keyword evidence="8" id="KW-1185">Reference proteome</keyword>
<evidence type="ECO:0000259" key="6">
    <source>
        <dbReference type="SMART" id="SM00849"/>
    </source>
</evidence>
<dbReference type="GO" id="GO:0016787">
    <property type="term" value="F:hydrolase activity"/>
    <property type="evidence" value="ECO:0007669"/>
    <property type="project" value="UniProtKB-KW"/>
</dbReference>
<dbReference type="PANTHER" id="PTHR42978">
    <property type="entry name" value="QUORUM-QUENCHING LACTONASE YTNP-RELATED-RELATED"/>
    <property type="match status" value="1"/>
</dbReference>
<keyword evidence="5" id="KW-0862">Zinc</keyword>
<feature type="domain" description="Metallo-beta-lactamase" evidence="6">
    <location>
        <begin position="470"/>
        <end position="684"/>
    </location>
</feature>
<dbReference type="Gene3D" id="3.40.50.1820">
    <property type="entry name" value="alpha/beta hydrolase"/>
    <property type="match status" value="1"/>
</dbReference>
<dbReference type="InterPro" id="IPR000073">
    <property type="entry name" value="AB_hydrolase_1"/>
</dbReference>
<comment type="caution">
    <text evidence="7">The sequence shown here is derived from an EMBL/GenBank/DDBJ whole genome shotgun (WGS) entry which is preliminary data.</text>
</comment>
<evidence type="ECO:0000313" key="7">
    <source>
        <dbReference type="EMBL" id="RFU27779.1"/>
    </source>
</evidence>
<feature type="non-terminal residue" evidence="7">
    <location>
        <position position="1"/>
    </location>
</feature>
<dbReference type="GO" id="GO:0046872">
    <property type="term" value="F:metal ion binding"/>
    <property type="evidence" value="ECO:0007669"/>
    <property type="project" value="UniProtKB-KW"/>
</dbReference>
<dbReference type="OrthoDB" id="10250730at2759"/>
<sequence length="700" mass="78215">MQQSIFSTLLGSRIKVLEEAVNADPEFVAAAKGVATHFAYKTPGNDETLHAKITKGILELSICPSSPDAVFTLSARSDDWQKFFAAIPVPPYQSYWGILRKLGDIPGNQILGDVLGFGRCARLWRIILDHARDVANEVQKSTVDEAFEDEEDDVIVGRYVWLETEGWGRSKVFWETSGTGSQNVLFLHTAGADSRQYHSLMNNKALREKLTMYAFDLPGHGRSLSGHKQHPHGHHTNEDRYVGVIAQVIKKLKLTKVIVCGASMAGHVCLAVAMRSAELEVIGVIPCEASDHLPFHQPNYELAGYLNEATINPERVCGMIAPTSPAKYRRQIWWTYSSQGIQMFSGDLEFYFRGWDGRGRIESIDTNACAVFMLTGEYDYSCTPADSAVTAAKIPGAVFTPMKGLGHFPATENPAQFLPYFVNGIDYIQSKHGMILNLGSLDSDASGVLYGTNIFPAHLPPQKHERRSLAMFAALIHYPGVGLILFDTGSCEDAISNWDKVMVECMPRIWQKEIHGLPEAIKATGAGSIKDVKKVILSHLHFDHAGGLEHFLDRKDIEIWVHEAEFKNAFWTSATGMEPTLYSQQYLTVSRLNWHTFSESHFEILPGITLHRCPGHTEGSIVMELQMQKSGTSIITSDLFHVKENYEDGRPAGRLMRDYNEWFRSRLFVKNLVEKRGARVLLGHESSYAKAFKSNLGYLE</sequence>
<dbReference type="Proteomes" id="UP000258309">
    <property type="component" value="Unassembled WGS sequence"/>
</dbReference>
<dbReference type="Pfam" id="PF12697">
    <property type="entry name" value="Abhydrolase_6"/>
    <property type="match status" value="1"/>
</dbReference>
<evidence type="ECO:0000256" key="2">
    <source>
        <dbReference type="ARBA" id="ARBA00007749"/>
    </source>
</evidence>
<dbReference type="Gene3D" id="3.60.15.10">
    <property type="entry name" value="Ribonuclease Z/Hydroxyacylglutathione hydrolase-like"/>
    <property type="match status" value="1"/>
</dbReference>
<evidence type="ECO:0000313" key="8">
    <source>
        <dbReference type="Proteomes" id="UP000258309"/>
    </source>
</evidence>
<evidence type="ECO:0000256" key="4">
    <source>
        <dbReference type="ARBA" id="ARBA00022801"/>
    </source>
</evidence>